<evidence type="ECO:0000313" key="3">
    <source>
        <dbReference type="Proteomes" id="UP000325313"/>
    </source>
</evidence>
<gene>
    <name evidence="2" type="ORF">PGTUg99_002428</name>
</gene>
<feature type="region of interest" description="Disordered" evidence="1">
    <location>
        <begin position="118"/>
        <end position="147"/>
    </location>
</feature>
<feature type="compositionally biased region" description="Low complexity" evidence="1">
    <location>
        <begin position="229"/>
        <end position="238"/>
    </location>
</feature>
<reference evidence="2 3" key="1">
    <citation type="submission" date="2019-05" db="EMBL/GenBank/DDBJ databases">
        <title>Emergence of the Ug99 lineage of the wheat stem rust pathogen through somatic hybridization.</title>
        <authorList>
            <person name="Li F."/>
            <person name="Upadhyaya N.M."/>
            <person name="Sperschneider J."/>
            <person name="Matny O."/>
            <person name="Nguyen-Phuc H."/>
            <person name="Mago R."/>
            <person name="Raley C."/>
            <person name="Miller M.E."/>
            <person name="Silverstein K.A.T."/>
            <person name="Henningsen E."/>
            <person name="Hirsch C.D."/>
            <person name="Visser B."/>
            <person name="Pretorius Z.A."/>
            <person name="Steffenson B.J."/>
            <person name="Schwessinger B."/>
            <person name="Dodds P.N."/>
            <person name="Figueroa M."/>
        </authorList>
    </citation>
    <scope>NUCLEOTIDE SEQUENCE [LARGE SCALE GENOMIC DNA]</scope>
    <source>
        <strain evidence="2 3">Ug99</strain>
    </source>
</reference>
<proteinExistence type="predicted"/>
<feature type="region of interest" description="Disordered" evidence="1">
    <location>
        <begin position="1"/>
        <end position="29"/>
    </location>
</feature>
<accession>A0A5B0RSV2</accession>
<feature type="region of interest" description="Disordered" evidence="1">
    <location>
        <begin position="185"/>
        <end position="238"/>
    </location>
</feature>
<dbReference type="AlphaFoldDB" id="A0A5B0RSV2"/>
<dbReference type="EMBL" id="VDEP01000146">
    <property type="protein sequence ID" value="KAA1127943.1"/>
    <property type="molecule type" value="Genomic_DNA"/>
</dbReference>
<evidence type="ECO:0000313" key="2">
    <source>
        <dbReference type="EMBL" id="KAA1127943.1"/>
    </source>
</evidence>
<dbReference type="Proteomes" id="UP000325313">
    <property type="component" value="Unassembled WGS sequence"/>
</dbReference>
<comment type="caution">
    <text evidence="2">The sequence shown here is derived from an EMBL/GenBank/DDBJ whole genome shotgun (WGS) entry which is preliminary data.</text>
</comment>
<sequence length="384" mass="42228">MGRVFRKTPQQTDGFRPERPQLGCEASNGRSGGPGIIWTLQKASKGCLAGETIQRMVYSPVSIGHLIGSVRWTTRKPSIGHFSECPIDGFHPGPAVEKKGSIVEKLFKRWSMVEKRSKNAARGKAGTRGFGRGVKPIPDPTSETNRVDTDPPGGFSLSLHSPYSNVTLLAHSPLSWLVTRRRLADQSTDDVRKTSKSGILTSQKASQGFNLDHPGCRGVSQTHPDHRTPGGTTRGVTPGCAFRVPALTTGKQVSLRPAADSRVAKYSLCGVTGGTTWRSWVQTQAWHFCPQGLLILPSDGWFGPTIRVQQYASRIQWMLLAGPRSDGIWYIRLGVQMPSTTPGGVRKLIDSTGLLRADGLQFTWHFHRQDDRRDDRPYPTVRAQ</sequence>
<evidence type="ECO:0000256" key="1">
    <source>
        <dbReference type="SAM" id="MobiDB-lite"/>
    </source>
</evidence>
<protein>
    <submittedName>
        <fullName evidence="2">Uncharacterized protein</fullName>
    </submittedName>
</protein>
<feature type="compositionally biased region" description="Polar residues" evidence="1">
    <location>
        <begin position="196"/>
        <end position="209"/>
    </location>
</feature>
<organism evidence="2 3">
    <name type="scientific">Puccinia graminis f. sp. tritici</name>
    <dbReference type="NCBI Taxonomy" id="56615"/>
    <lineage>
        <taxon>Eukaryota</taxon>
        <taxon>Fungi</taxon>
        <taxon>Dikarya</taxon>
        <taxon>Basidiomycota</taxon>
        <taxon>Pucciniomycotina</taxon>
        <taxon>Pucciniomycetes</taxon>
        <taxon>Pucciniales</taxon>
        <taxon>Pucciniaceae</taxon>
        <taxon>Puccinia</taxon>
    </lineage>
</organism>
<name>A0A5B0RSV2_PUCGR</name>